<keyword evidence="1" id="KW-0472">Membrane</keyword>
<proteinExistence type="predicted"/>
<dbReference type="eggNOG" id="COG4652">
    <property type="taxonomic scope" value="Bacteria"/>
</dbReference>
<evidence type="ECO:0008006" key="4">
    <source>
        <dbReference type="Google" id="ProtNLM"/>
    </source>
</evidence>
<organism evidence="2 3">
    <name type="scientific">Mageeibacillus indolicus (strain UPII9-5)</name>
    <name type="common">Clostridiales genomosp. BVAB3 (strain UPII9-5)</name>
    <dbReference type="NCBI Taxonomy" id="699246"/>
    <lineage>
        <taxon>Bacteria</taxon>
        <taxon>Bacillati</taxon>
        <taxon>Bacillota</taxon>
        <taxon>Clostridia</taxon>
        <taxon>Eubacteriales</taxon>
        <taxon>Oscillospiraceae</taxon>
        <taxon>Mageeibacillus</taxon>
    </lineage>
</organism>
<keyword evidence="1" id="KW-1133">Transmembrane helix</keyword>
<feature type="transmembrane region" description="Helical" evidence="1">
    <location>
        <begin position="601"/>
        <end position="619"/>
    </location>
</feature>
<dbReference type="Proteomes" id="UP000008234">
    <property type="component" value="Chromosome"/>
</dbReference>
<dbReference type="HOGENOM" id="CLU_378463_0_0_9"/>
<name>D3R127_MAGIU</name>
<feature type="transmembrane region" description="Helical" evidence="1">
    <location>
        <begin position="327"/>
        <end position="348"/>
    </location>
</feature>
<dbReference type="AlphaFoldDB" id="D3R127"/>
<protein>
    <recommendedName>
        <fullName evidence="4">Bacteriocin-associated integral membrane protein</fullName>
    </recommendedName>
</protein>
<keyword evidence="1" id="KW-0812">Transmembrane</keyword>
<reference evidence="3" key="1">
    <citation type="submission" date="2009-12" db="EMBL/GenBank/DDBJ databases">
        <title>Sequence of Clostridiales genomosp. BVAB3 str. UPII9-5.</title>
        <authorList>
            <person name="Madupu R."/>
            <person name="Durkin A.S."/>
            <person name="Torralba M."/>
            <person name="Methe B."/>
            <person name="Sutton G.G."/>
            <person name="Strausberg R.L."/>
            <person name="Nelson K.E."/>
        </authorList>
    </citation>
    <scope>NUCLEOTIDE SEQUENCE [LARGE SCALE GENOMIC DNA]</scope>
    <source>
        <strain evidence="3">UPII9-5</strain>
    </source>
</reference>
<evidence type="ECO:0000313" key="3">
    <source>
        <dbReference type="Proteomes" id="UP000008234"/>
    </source>
</evidence>
<dbReference type="KEGG" id="clo:HMPREF0868_0561"/>
<dbReference type="STRING" id="699246.HMPREF0868_0561"/>
<sequence>MPIVGVGIMKKTIGLLIFFLLVLISVGKFYWDESSILRTFAAKFDAVVNIATKPENMAVKKVFILNSAAKDKLSLSTITTATGDSKEENGQKINFYLFLHDTEWFKESFKSTRIIENKHGNNKFYKADQLNILTAKKIQLLPLEELDADSISADYHVKGEPKNIKTFVEELNGKNGLSIQAVIESNPNIGSYLSAFEVDFFLSLILNLSVFILFSLFVYNSQIAKEIVITKLLGYKQATYICQKTWQLLRLPFFLSLSVVTVAMLWLIKPNALLPFFYATKVIYCLFLITCVMLFSLEYFLLTLVSKRIAIIAWLKGYRNSYGKSSVLVKLITLIIVLYLFVISVLGINQYLELRPQLNTWEQAKNYVDLACTWPWTYEKEYRKFELVVTPKLNRLWDTLDKQGAIMFSAPNAEAEYEKFPDEKNNNQGAFYGRYAYINKNYLNINNLVDSEGRSLKEYQTEPNEWIIFVPENIKITDKDKSYIKKLHYFKAKATSQKLNDRYVRLKADQTTFGFDAEKKLDGQIFSNYSFILVNGEELRFNMLKIATLSNGQFHPFVPDRSNFTSIKETIRNTGAGQYILYINGVYDRVAELIGRFKKEAILNMLGLVISILIFLLEIKIDQDTYYYNDGQRIEASRLLGYSFCDVHGKKLWKNAMIYLAGVSGLIWLLRFGNSIPIVRSFFFEPRGGWDFSKYCIGFLLAVGGTVIGSFYEIMQLKRQEKSIVLSLKGGN</sequence>
<feature type="transmembrane region" description="Helical" evidence="1">
    <location>
        <begin position="281"/>
        <end position="306"/>
    </location>
</feature>
<dbReference type="EMBL" id="CP001850">
    <property type="protein sequence ID" value="ADC91654.1"/>
    <property type="molecule type" value="Genomic_DNA"/>
</dbReference>
<feature type="transmembrane region" description="Helical" evidence="1">
    <location>
        <begin position="692"/>
        <end position="712"/>
    </location>
</feature>
<gene>
    <name evidence="2" type="ordered locus">HMPREF0868_0561</name>
</gene>
<evidence type="ECO:0000313" key="2">
    <source>
        <dbReference type="EMBL" id="ADC91654.1"/>
    </source>
</evidence>
<feature type="transmembrane region" description="Helical" evidence="1">
    <location>
        <begin position="251"/>
        <end position="269"/>
    </location>
</feature>
<evidence type="ECO:0000256" key="1">
    <source>
        <dbReference type="SAM" id="Phobius"/>
    </source>
</evidence>
<feature type="transmembrane region" description="Helical" evidence="1">
    <location>
        <begin position="200"/>
        <end position="219"/>
    </location>
</feature>
<accession>D3R127</accession>
<feature type="transmembrane region" description="Helical" evidence="1">
    <location>
        <begin position="12"/>
        <end position="31"/>
    </location>
</feature>
<keyword evidence="3" id="KW-1185">Reference proteome</keyword>
<feature type="transmembrane region" description="Helical" evidence="1">
    <location>
        <begin position="656"/>
        <end position="672"/>
    </location>
</feature>